<proteinExistence type="predicted"/>
<dbReference type="AlphaFoldDB" id="A0A413KAE5"/>
<accession>A0A413KAE5</accession>
<protein>
    <submittedName>
        <fullName evidence="1">Uncharacterized protein</fullName>
    </submittedName>
</protein>
<name>A0A413KAE5_BIFPS</name>
<evidence type="ECO:0000313" key="2">
    <source>
        <dbReference type="Proteomes" id="UP000284163"/>
    </source>
</evidence>
<reference evidence="1 2" key="1">
    <citation type="submission" date="2018-08" db="EMBL/GenBank/DDBJ databases">
        <title>A genome reference for cultivated species of the human gut microbiota.</title>
        <authorList>
            <person name="Zou Y."/>
            <person name="Xue W."/>
            <person name="Luo G."/>
        </authorList>
    </citation>
    <scope>NUCLEOTIDE SEQUENCE [LARGE SCALE GENOMIC DNA]</scope>
    <source>
        <strain evidence="1 2">CF01-1</strain>
    </source>
</reference>
<sequence length="123" mass="13697">MRVRNYAAKPLAKITSSKRIDTDIWDIRGFDKSMLMGGFTLRCDATLDEPPGLIRIGWITTPYQASQRIAGNISNKECLLPLVTFVIQSGTWTMTRLLATPAREDAIIRAIGLDYFDAGTAPY</sequence>
<gene>
    <name evidence="1" type="ORF">DXA22_10405</name>
</gene>
<comment type="caution">
    <text evidence="1">The sequence shown here is derived from an EMBL/GenBank/DDBJ whole genome shotgun (WGS) entry which is preliminary data.</text>
</comment>
<organism evidence="1 2">
    <name type="scientific">Bifidobacterium pseudocatenulatum</name>
    <dbReference type="NCBI Taxonomy" id="28026"/>
    <lineage>
        <taxon>Bacteria</taxon>
        <taxon>Bacillati</taxon>
        <taxon>Actinomycetota</taxon>
        <taxon>Actinomycetes</taxon>
        <taxon>Bifidobacteriales</taxon>
        <taxon>Bifidobacteriaceae</taxon>
        <taxon>Bifidobacterium</taxon>
    </lineage>
</organism>
<dbReference type="Proteomes" id="UP000284163">
    <property type="component" value="Unassembled WGS sequence"/>
</dbReference>
<dbReference type="EMBL" id="QSDK01000046">
    <property type="protein sequence ID" value="RGY74201.1"/>
    <property type="molecule type" value="Genomic_DNA"/>
</dbReference>
<evidence type="ECO:0000313" key="1">
    <source>
        <dbReference type="EMBL" id="RGY74201.1"/>
    </source>
</evidence>